<organism evidence="1 2">
    <name type="scientific">Dreissena polymorpha</name>
    <name type="common">Zebra mussel</name>
    <name type="synonym">Mytilus polymorpha</name>
    <dbReference type="NCBI Taxonomy" id="45954"/>
    <lineage>
        <taxon>Eukaryota</taxon>
        <taxon>Metazoa</taxon>
        <taxon>Spiralia</taxon>
        <taxon>Lophotrochozoa</taxon>
        <taxon>Mollusca</taxon>
        <taxon>Bivalvia</taxon>
        <taxon>Autobranchia</taxon>
        <taxon>Heteroconchia</taxon>
        <taxon>Euheterodonta</taxon>
        <taxon>Imparidentia</taxon>
        <taxon>Neoheterodontei</taxon>
        <taxon>Myida</taxon>
        <taxon>Dreissenoidea</taxon>
        <taxon>Dreissenidae</taxon>
        <taxon>Dreissena</taxon>
    </lineage>
</organism>
<reference evidence="1" key="1">
    <citation type="journal article" date="2019" name="bioRxiv">
        <title>The Genome of the Zebra Mussel, Dreissena polymorpha: A Resource for Invasive Species Research.</title>
        <authorList>
            <person name="McCartney M.A."/>
            <person name="Auch B."/>
            <person name="Kono T."/>
            <person name="Mallez S."/>
            <person name="Zhang Y."/>
            <person name="Obille A."/>
            <person name="Becker A."/>
            <person name="Abrahante J.E."/>
            <person name="Garbe J."/>
            <person name="Badalamenti J.P."/>
            <person name="Herman A."/>
            <person name="Mangelson H."/>
            <person name="Liachko I."/>
            <person name="Sullivan S."/>
            <person name="Sone E.D."/>
            <person name="Koren S."/>
            <person name="Silverstein K.A.T."/>
            <person name="Beckman K.B."/>
            <person name="Gohl D.M."/>
        </authorList>
    </citation>
    <scope>NUCLEOTIDE SEQUENCE</scope>
    <source>
        <strain evidence="1">Duluth1</strain>
        <tissue evidence="1">Whole animal</tissue>
    </source>
</reference>
<gene>
    <name evidence="1" type="ORF">DPMN_113982</name>
</gene>
<evidence type="ECO:0000313" key="1">
    <source>
        <dbReference type="EMBL" id="KAH3840532.1"/>
    </source>
</evidence>
<sequence>MPKDLGREEVAQGVDPVTSHIPTKKGNLNFCKLKSKAEELLADEHGLIAKRSTVEQIFNYKIIVEKHLQHEL</sequence>
<proteinExistence type="predicted"/>
<accession>A0A9D4KIE1</accession>
<reference evidence="1" key="2">
    <citation type="submission" date="2020-11" db="EMBL/GenBank/DDBJ databases">
        <authorList>
            <person name="McCartney M.A."/>
            <person name="Auch B."/>
            <person name="Kono T."/>
            <person name="Mallez S."/>
            <person name="Becker A."/>
            <person name="Gohl D.M."/>
            <person name="Silverstein K.A.T."/>
            <person name="Koren S."/>
            <person name="Bechman K.B."/>
            <person name="Herman A."/>
            <person name="Abrahante J.E."/>
            <person name="Garbe J."/>
        </authorList>
    </citation>
    <scope>NUCLEOTIDE SEQUENCE</scope>
    <source>
        <strain evidence="1">Duluth1</strain>
        <tissue evidence="1">Whole animal</tissue>
    </source>
</reference>
<protein>
    <submittedName>
        <fullName evidence="1">Uncharacterized protein</fullName>
    </submittedName>
</protein>
<keyword evidence="2" id="KW-1185">Reference proteome</keyword>
<dbReference type="Proteomes" id="UP000828390">
    <property type="component" value="Unassembled WGS sequence"/>
</dbReference>
<name>A0A9D4KIE1_DREPO</name>
<dbReference type="AlphaFoldDB" id="A0A9D4KIE1"/>
<evidence type="ECO:0000313" key="2">
    <source>
        <dbReference type="Proteomes" id="UP000828390"/>
    </source>
</evidence>
<dbReference type="EMBL" id="JAIWYP010000004">
    <property type="protein sequence ID" value="KAH3840532.1"/>
    <property type="molecule type" value="Genomic_DNA"/>
</dbReference>
<comment type="caution">
    <text evidence="1">The sequence shown here is derived from an EMBL/GenBank/DDBJ whole genome shotgun (WGS) entry which is preliminary data.</text>
</comment>